<keyword evidence="3" id="KW-0479">Metal-binding</keyword>
<name>A0A7C8BTT5_9MICO</name>
<dbReference type="PANTHER" id="PTHR42697:SF1">
    <property type="entry name" value="ENDONUCLEASE 8"/>
    <property type="match status" value="1"/>
</dbReference>
<feature type="domain" description="FPG-type" evidence="14">
    <location>
        <begin position="232"/>
        <end position="271"/>
    </location>
</feature>
<dbReference type="OrthoDB" id="9800855at2"/>
<reference evidence="16 17" key="1">
    <citation type="submission" date="2019-09" db="EMBL/GenBank/DDBJ databases">
        <title>Phylogeny of genus Pseudoclavibacter and closely related genus.</title>
        <authorList>
            <person name="Li Y."/>
        </authorList>
    </citation>
    <scope>NUCLEOTIDE SEQUENCE [LARGE SCALE GENOMIC DNA]</scope>
    <source>
        <strain evidence="16 17">JCM 16921</strain>
    </source>
</reference>
<dbReference type="GO" id="GO:0006284">
    <property type="term" value="P:base-excision repair"/>
    <property type="evidence" value="ECO:0007669"/>
    <property type="project" value="InterPro"/>
</dbReference>
<keyword evidence="4" id="KW-0227">DNA damage</keyword>
<keyword evidence="10" id="KW-0456">Lyase</keyword>
<evidence type="ECO:0000313" key="17">
    <source>
        <dbReference type="Proteomes" id="UP000481339"/>
    </source>
</evidence>
<dbReference type="Pfam" id="PF06831">
    <property type="entry name" value="H2TH"/>
    <property type="match status" value="1"/>
</dbReference>
<evidence type="ECO:0000259" key="14">
    <source>
        <dbReference type="PROSITE" id="PS51066"/>
    </source>
</evidence>
<feature type="domain" description="Formamidopyrimidine-DNA glycosylase catalytic" evidence="15">
    <location>
        <begin position="2"/>
        <end position="72"/>
    </location>
</feature>
<evidence type="ECO:0000256" key="12">
    <source>
        <dbReference type="ARBA" id="ARBA00023295"/>
    </source>
</evidence>
<dbReference type="GO" id="GO:0140078">
    <property type="term" value="F:class I DNA-(apurinic or apyrimidinic site) endonuclease activity"/>
    <property type="evidence" value="ECO:0007669"/>
    <property type="project" value="UniProtKB-EC"/>
</dbReference>
<evidence type="ECO:0000256" key="4">
    <source>
        <dbReference type="ARBA" id="ARBA00022763"/>
    </source>
</evidence>
<dbReference type="PANTHER" id="PTHR42697">
    <property type="entry name" value="ENDONUCLEASE 8"/>
    <property type="match status" value="1"/>
</dbReference>
<dbReference type="Gene3D" id="1.10.8.50">
    <property type="match status" value="1"/>
</dbReference>
<evidence type="ECO:0000259" key="15">
    <source>
        <dbReference type="PROSITE" id="PS51068"/>
    </source>
</evidence>
<dbReference type="EMBL" id="WBKA01000005">
    <property type="protein sequence ID" value="KAB1631744.1"/>
    <property type="molecule type" value="Genomic_DNA"/>
</dbReference>
<proteinExistence type="inferred from homology"/>
<dbReference type="SMART" id="SM00898">
    <property type="entry name" value="Fapy_DNA_glyco"/>
    <property type="match status" value="1"/>
</dbReference>
<evidence type="ECO:0000256" key="10">
    <source>
        <dbReference type="ARBA" id="ARBA00023239"/>
    </source>
</evidence>
<dbReference type="Proteomes" id="UP000481339">
    <property type="component" value="Unassembled WGS sequence"/>
</dbReference>
<dbReference type="SUPFAM" id="SSF46946">
    <property type="entry name" value="S13-like H2TH domain"/>
    <property type="match status" value="1"/>
</dbReference>
<dbReference type="InterPro" id="IPR000214">
    <property type="entry name" value="Znf_DNA_glyclase/AP_lyase"/>
</dbReference>
<keyword evidence="7" id="KW-0862">Zinc</keyword>
<evidence type="ECO:0000256" key="7">
    <source>
        <dbReference type="ARBA" id="ARBA00022833"/>
    </source>
</evidence>
<dbReference type="PROSITE" id="PS51068">
    <property type="entry name" value="FPG_CAT"/>
    <property type="match status" value="1"/>
</dbReference>
<dbReference type="CDD" id="cd08971">
    <property type="entry name" value="AcNei2_N"/>
    <property type="match status" value="1"/>
</dbReference>
<dbReference type="SMART" id="SM01232">
    <property type="entry name" value="H2TH"/>
    <property type="match status" value="1"/>
</dbReference>
<keyword evidence="11" id="KW-0511">Multifunctional enzyme</keyword>
<keyword evidence="9" id="KW-0234">DNA repair</keyword>
<accession>A0A7C8BTT5</accession>
<dbReference type="GO" id="GO:0003684">
    <property type="term" value="F:damaged DNA binding"/>
    <property type="evidence" value="ECO:0007669"/>
    <property type="project" value="InterPro"/>
</dbReference>
<dbReference type="SUPFAM" id="SSF57716">
    <property type="entry name" value="Glucocorticoid receptor-like (DNA-binding domain)"/>
    <property type="match status" value="1"/>
</dbReference>
<comment type="caution">
    <text evidence="16">The sequence shown here is derived from an EMBL/GenBank/DDBJ whole genome shotgun (WGS) entry which is preliminary data.</text>
</comment>
<keyword evidence="6" id="KW-0378">Hydrolase</keyword>
<dbReference type="Pfam" id="PF01149">
    <property type="entry name" value="Fapy_DNA_glyco"/>
    <property type="match status" value="1"/>
</dbReference>
<dbReference type="InterPro" id="IPR015886">
    <property type="entry name" value="H2TH_FPG"/>
</dbReference>
<dbReference type="InterPro" id="IPR035937">
    <property type="entry name" value="FPG_N"/>
</dbReference>
<dbReference type="AlphaFoldDB" id="A0A7C8BTT5"/>
<gene>
    <name evidence="16" type="ORF">F8O02_07335</name>
</gene>
<evidence type="ECO:0000256" key="2">
    <source>
        <dbReference type="ARBA" id="ARBA00012720"/>
    </source>
</evidence>
<keyword evidence="8" id="KW-0238">DNA-binding</keyword>
<dbReference type="InterPro" id="IPR044090">
    <property type="entry name" value="Nei2_N"/>
</dbReference>
<keyword evidence="12" id="KW-0326">Glycosidase</keyword>
<comment type="similarity">
    <text evidence="1">Belongs to the FPG family.</text>
</comment>
<dbReference type="EC" id="4.2.99.18" evidence="2"/>
<dbReference type="GO" id="GO:0008270">
    <property type="term" value="F:zinc ion binding"/>
    <property type="evidence" value="ECO:0007669"/>
    <property type="project" value="UniProtKB-KW"/>
</dbReference>
<sequence>MPEGDTVFRTARVLDRALRGGRITRFELRVPRQATADLTGLVVDEVTSYGKHLLHHIGDWTLHSHLRMEGRWERHRPGERWCSPGHQARVVLTVAAHPGGPAVESVGFEVAEVRLVPRDEEHLLLDHLGPDPLGAAWDADPAGSRGRDEAVRRLAADTRPLHVALLDQRNVAGFGNEYGNEICFLAGVDPRRPARETDAAAILRLGARMIRANRLRVERTTTGDRRRGQRLWVCFRAGRPCRRCGTPIAFDRLGADPARLRDVYWCPRCQR</sequence>
<evidence type="ECO:0000256" key="5">
    <source>
        <dbReference type="ARBA" id="ARBA00022771"/>
    </source>
</evidence>
<keyword evidence="17" id="KW-1185">Reference proteome</keyword>
<organism evidence="16 17">
    <name type="scientific">Pseudoclavibacter caeni</name>
    <dbReference type="NCBI Taxonomy" id="908846"/>
    <lineage>
        <taxon>Bacteria</taxon>
        <taxon>Bacillati</taxon>
        <taxon>Actinomycetota</taxon>
        <taxon>Actinomycetes</taxon>
        <taxon>Micrococcales</taxon>
        <taxon>Microbacteriaceae</taxon>
        <taxon>Pseudoclavibacter</taxon>
    </lineage>
</organism>
<dbReference type="InterPro" id="IPR010979">
    <property type="entry name" value="Ribosomal_uS13-like_H2TH"/>
</dbReference>
<dbReference type="PROSITE" id="PS51066">
    <property type="entry name" value="ZF_FPG_2"/>
    <property type="match status" value="1"/>
</dbReference>
<evidence type="ECO:0000313" key="16">
    <source>
        <dbReference type="EMBL" id="KAB1631744.1"/>
    </source>
</evidence>
<dbReference type="SUPFAM" id="SSF81624">
    <property type="entry name" value="N-terminal domain of MutM-like DNA repair proteins"/>
    <property type="match status" value="1"/>
</dbReference>
<evidence type="ECO:0000256" key="11">
    <source>
        <dbReference type="ARBA" id="ARBA00023268"/>
    </source>
</evidence>
<evidence type="ECO:0000256" key="6">
    <source>
        <dbReference type="ARBA" id="ARBA00022801"/>
    </source>
</evidence>
<evidence type="ECO:0000256" key="9">
    <source>
        <dbReference type="ARBA" id="ARBA00023204"/>
    </source>
</evidence>
<keyword evidence="5 13" id="KW-0863">Zinc-finger</keyword>
<protein>
    <recommendedName>
        <fullName evidence="2">DNA-(apurinic or apyrimidinic site) lyase</fullName>
        <ecNumber evidence="2">4.2.99.18</ecNumber>
    </recommendedName>
</protein>
<dbReference type="RefSeq" id="WP_158036597.1">
    <property type="nucleotide sequence ID" value="NZ_BAAAZV010000011.1"/>
</dbReference>
<dbReference type="Gene3D" id="3.20.190.10">
    <property type="entry name" value="MutM-like, N-terminal"/>
    <property type="match status" value="1"/>
</dbReference>
<evidence type="ECO:0000256" key="3">
    <source>
        <dbReference type="ARBA" id="ARBA00022723"/>
    </source>
</evidence>
<evidence type="ECO:0000256" key="8">
    <source>
        <dbReference type="ARBA" id="ARBA00023125"/>
    </source>
</evidence>
<evidence type="ECO:0000256" key="1">
    <source>
        <dbReference type="ARBA" id="ARBA00009409"/>
    </source>
</evidence>
<evidence type="ECO:0000256" key="13">
    <source>
        <dbReference type="PROSITE-ProRule" id="PRU00391"/>
    </source>
</evidence>
<dbReference type="InterPro" id="IPR012319">
    <property type="entry name" value="FPG_cat"/>
</dbReference>
<dbReference type="GO" id="GO:0000703">
    <property type="term" value="F:oxidized pyrimidine nucleobase lesion DNA N-glycosylase activity"/>
    <property type="evidence" value="ECO:0007669"/>
    <property type="project" value="TreeGrafter"/>
</dbReference>